<dbReference type="PROSITE" id="PS51257">
    <property type="entry name" value="PROKAR_LIPOPROTEIN"/>
    <property type="match status" value="1"/>
</dbReference>
<feature type="region of interest" description="Disordered" evidence="1">
    <location>
        <begin position="29"/>
        <end position="69"/>
    </location>
</feature>
<dbReference type="RefSeq" id="WP_366923482.1">
    <property type="nucleotide sequence ID" value="NZ_CP121694.1"/>
</dbReference>
<feature type="region of interest" description="Disordered" evidence="1">
    <location>
        <begin position="179"/>
        <end position="222"/>
    </location>
</feature>
<keyword evidence="2" id="KW-0732">Signal</keyword>
<feature type="compositionally biased region" description="Low complexity" evidence="1">
    <location>
        <begin position="197"/>
        <end position="222"/>
    </location>
</feature>
<dbReference type="InterPro" id="IPR036280">
    <property type="entry name" value="Multihaem_cyt_sf"/>
</dbReference>
<feature type="compositionally biased region" description="Basic and acidic residues" evidence="1">
    <location>
        <begin position="87"/>
        <end position="97"/>
    </location>
</feature>
<evidence type="ECO:0000313" key="3">
    <source>
        <dbReference type="EMBL" id="WRO20592.1"/>
    </source>
</evidence>
<evidence type="ECO:0000256" key="2">
    <source>
        <dbReference type="SAM" id="SignalP"/>
    </source>
</evidence>
<evidence type="ECO:0008006" key="5">
    <source>
        <dbReference type="Google" id="ProtNLM"/>
    </source>
</evidence>
<feature type="chain" id="PRO_5043905612" description="Cytochrome c-552/4 domain-containing protein" evidence="2">
    <location>
        <begin position="27"/>
        <end position="222"/>
    </location>
</feature>
<sequence>MSRNNWSTLIVIVLMLVLAVAVSACANTNNTNTKNDSEQKQAAENEQAQKEGDEGAGEEQQSEPPRRGCAACHVKTADNDYSLTAEAKSRAEGHPTKAPDGTTMDENTTVETCLECHAPGNNGRGKSAPLALRTIVHPAHLYSEHFVANYSGNCFTCHEVDNQGVFNLLSQKVETNEKGVPKTVPIPGMIAPSERIGTAGTPGSTGAPNTSNTAGTSGTSGG</sequence>
<organism evidence="3 4">
    <name type="scientific">Metallumcola ferriviriculae</name>
    <dbReference type="NCBI Taxonomy" id="3039180"/>
    <lineage>
        <taxon>Bacteria</taxon>
        <taxon>Bacillati</taxon>
        <taxon>Bacillota</taxon>
        <taxon>Clostridia</taxon>
        <taxon>Neomoorellales</taxon>
        <taxon>Desulfitibacteraceae</taxon>
        <taxon>Metallumcola</taxon>
    </lineage>
</organism>
<dbReference type="KEGG" id="dbc:MFMK1_000375"/>
<dbReference type="Proteomes" id="UP001329915">
    <property type="component" value="Chromosome"/>
</dbReference>
<proteinExistence type="predicted"/>
<dbReference type="EMBL" id="CP121694">
    <property type="protein sequence ID" value="WRO20592.1"/>
    <property type="molecule type" value="Genomic_DNA"/>
</dbReference>
<keyword evidence="4" id="KW-1185">Reference proteome</keyword>
<protein>
    <recommendedName>
        <fullName evidence="5">Cytochrome c-552/4 domain-containing protein</fullName>
    </recommendedName>
</protein>
<accession>A0AAU0UJA6</accession>
<reference evidence="3 4" key="1">
    <citation type="submission" date="2023-04" db="EMBL/GenBank/DDBJ databases">
        <authorList>
            <person name="Hsu D."/>
        </authorList>
    </citation>
    <scope>NUCLEOTIDE SEQUENCE [LARGE SCALE GENOMIC DNA]</scope>
    <source>
        <strain evidence="3 4">MK1</strain>
    </source>
</reference>
<dbReference type="AlphaFoldDB" id="A0AAU0UJA6"/>
<dbReference type="SUPFAM" id="SSF48695">
    <property type="entry name" value="Multiheme cytochromes"/>
    <property type="match status" value="1"/>
</dbReference>
<name>A0AAU0UJA6_9FIRM</name>
<feature type="compositionally biased region" description="Basic and acidic residues" evidence="1">
    <location>
        <begin position="35"/>
        <end position="53"/>
    </location>
</feature>
<evidence type="ECO:0000313" key="4">
    <source>
        <dbReference type="Proteomes" id="UP001329915"/>
    </source>
</evidence>
<feature type="region of interest" description="Disordered" evidence="1">
    <location>
        <begin position="85"/>
        <end position="104"/>
    </location>
</feature>
<feature type="signal peptide" evidence="2">
    <location>
        <begin position="1"/>
        <end position="26"/>
    </location>
</feature>
<gene>
    <name evidence="3" type="ORF">MFMK1_000375</name>
</gene>
<evidence type="ECO:0000256" key="1">
    <source>
        <dbReference type="SAM" id="MobiDB-lite"/>
    </source>
</evidence>